<evidence type="ECO:0000313" key="1">
    <source>
        <dbReference type="EMBL" id="MBG2880748.1"/>
    </source>
</evidence>
<dbReference type="Proteomes" id="UP000614721">
    <property type="component" value="Unassembled WGS sequence"/>
</dbReference>
<evidence type="ECO:0000313" key="2">
    <source>
        <dbReference type="Proteomes" id="UP000614721"/>
    </source>
</evidence>
<comment type="caution">
    <text evidence="1">The sequence shown here is derived from an EMBL/GenBank/DDBJ whole genome shotgun (WGS) entry which is preliminary data.</text>
</comment>
<reference evidence="1 2" key="1">
    <citation type="submission" date="2020-11" db="EMBL/GenBank/DDBJ databases">
        <title>Enhanced detection system for hospital associated transmission using whole genome sequencing surveillance.</title>
        <authorList>
            <person name="Harrison L.H."/>
            <person name="Van Tyne D."/>
            <person name="Marsh J.W."/>
            <person name="Griffith M.P."/>
            <person name="Snyder D.J."/>
            <person name="Cooper V.S."/>
            <person name="Mustapha M."/>
        </authorList>
    </citation>
    <scope>NUCLEOTIDE SEQUENCE [LARGE SCALE GENOMIC DNA]</scope>
    <source>
        <strain evidence="1 2">PR00075</strain>
    </source>
</reference>
<organism evidence="1 2">
    <name type="scientific">Proteus alimentorum</name>
    <dbReference type="NCBI Taxonomy" id="1973495"/>
    <lineage>
        <taxon>Bacteria</taxon>
        <taxon>Pseudomonadati</taxon>
        <taxon>Pseudomonadota</taxon>
        <taxon>Gammaproteobacteria</taxon>
        <taxon>Enterobacterales</taxon>
        <taxon>Morganellaceae</taxon>
        <taxon>Proteus</taxon>
    </lineage>
</organism>
<accession>A0ABS0IXQ5</accession>
<proteinExistence type="predicted"/>
<protein>
    <submittedName>
        <fullName evidence="1">DNA-binding protein</fullName>
    </submittedName>
</protein>
<keyword evidence="2" id="KW-1185">Reference proteome</keyword>
<dbReference type="EMBL" id="JADSJP010000035">
    <property type="protein sequence ID" value="MBG2880748.1"/>
    <property type="molecule type" value="Genomic_DNA"/>
</dbReference>
<sequence length="73" mass="8534">MPPDYPYGDKVSEPISAYAKRIGIKHETVRTQCDKGILPIIQRKKGTKREVNLYALYLRAKYKAEQFIRDFES</sequence>
<gene>
    <name evidence="1" type="ORF">I4902_15940</name>
</gene>
<name>A0ABS0IXQ5_9GAMM</name>
<keyword evidence="1" id="KW-0238">DNA-binding</keyword>
<dbReference type="GO" id="GO:0003677">
    <property type="term" value="F:DNA binding"/>
    <property type="evidence" value="ECO:0007669"/>
    <property type="project" value="UniProtKB-KW"/>
</dbReference>